<protein>
    <submittedName>
        <fullName evidence="1">Uncharacterized protein</fullName>
    </submittedName>
</protein>
<name>A0A3F2ZTR1_CLOB6</name>
<organism evidence="1 2">
    <name type="scientific">Clostridium botulinum (strain 657 / Type Ba4)</name>
    <dbReference type="NCBI Taxonomy" id="515621"/>
    <lineage>
        <taxon>Bacteria</taxon>
        <taxon>Bacillati</taxon>
        <taxon>Bacillota</taxon>
        <taxon>Clostridia</taxon>
        <taxon>Eubacteriales</taxon>
        <taxon>Clostridiaceae</taxon>
        <taxon>Clostridium</taxon>
    </lineage>
</organism>
<dbReference type="EMBL" id="CP001083">
    <property type="protein sequence ID" value="ACQ54181.1"/>
    <property type="molecule type" value="Genomic_DNA"/>
</dbReference>
<dbReference type="Proteomes" id="UP000002333">
    <property type="component" value="Chromosome"/>
</dbReference>
<proteinExistence type="predicted"/>
<reference evidence="1 2" key="1">
    <citation type="journal article" date="2007" name="PLoS ONE">
        <title>Analysis of the neurotoxin complex genes in Clostridium botulinum A1-A4 and B1 strains: BoNT/A3, /Ba4 and /B1 clusters are located within plasmids.</title>
        <authorList>
            <person name="Smith T.J."/>
            <person name="Hill K.K."/>
            <person name="Foley B.T."/>
            <person name="Detter J.C."/>
            <person name="Munk A.C."/>
            <person name="Bruce D.C."/>
            <person name="Doggett N.A."/>
            <person name="Smith L.A."/>
            <person name="Marks J.D."/>
            <person name="Xie G."/>
            <person name="Brettin T.S."/>
        </authorList>
    </citation>
    <scope>NUCLEOTIDE SEQUENCE [LARGE SCALE GENOMIC DNA]</scope>
    <source>
        <strain evidence="2">657 / Type Ba4</strain>
    </source>
</reference>
<dbReference type="AlphaFoldDB" id="A0A3F2ZTR1"/>
<dbReference type="KEGG" id="cbi:CLJ_B2448"/>
<evidence type="ECO:0000313" key="2">
    <source>
        <dbReference type="Proteomes" id="UP000002333"/>
    </source>
</evidence>
<evidence type="ECO:0000313" key="1">
    <source>
        <dbReference type="EMBL" id="ACQ54181.1"/>
    </source>
</evidence>
<reference evidence="2" key="2">
    <citation type="submission" date="2008-05" db="EMBL/GenBank/DDBJ databases">
        <title>Genome sequence of Clostridium botulinum Ba4 strain 657.</title>
        <authorList>
            <person name="Shrivastava S."/>
            <person name="Brown J.L."/>
            <person name="Bruce D."/>
            <person name="Detter C."/>
            <person name="Munk C."/>
            <person name="Smith L.A."/>
            <person name="Smith T.J."/>
            <person name="Sutton G."/>
            <person name="Brettin T.S."/>
        </authorList>
    </citation>
    <scope>NUCLEOTIDE SEQUENCE [LARGE SCALE GENOMIC DNA]</scope>
    <source>
        <strain evidence="2">657 / Type Ba4</strain>
    </source>
</reference>
<accession>A0A3F2ZTR1</accession>
<sequence>MLNLVKCYSLESIIVKRFKNPLKKHFYKKSTLYFKVQGRF</sequence>
<gene>
    <name evidence="1" type="ordered locus">CLJ_B2448</name>
</gene>